<evidence type="ECO:0000313" key="2">
    <source>
        <dbReference type="Proteomes" id="UP000324800"/>
    </source>
</evidence>
<proteinExistence type="predicted"/>
<feature type="non-terminal residue" evidence="1">
    <location>
        <position position="1"/>
    </location>
</feature>
<reference evidence="1 2" key="1">
    <citation type="submission" date="2019-03" db="EMBL/GenBank/DDBJ databases">
        <title>Single cell metagenomics reveals metabolic interactions within the superorganism composed of flagellate Streblomastix strix and complex community of Bacteroidetes bacteria on its surface.</title>
        <authorList>
            <person name="Treitli S.C."/>
            <person name="Kolisko M."/>
            <person name="Husnik F."/>
            <person name="Keeling P."/>
            <person name="Hampl V."/>
        </authorList>
    </citation>
    <scope>NUCLEOTIDE SEQUENCE [LARGE SCALE GENOMIC DNA]</scope>
    <source>
        <strain evidence="1">ST1C</strain>
    </source>
</reference>
<protein>
    <submittedName>
        <fullName evidence="1">Uncharacterized protein</fullName>
    </submittedName>
</protein>
<accession>A0A5J4TC42</accession>
<comment type="caution">
    <text evidence="1">The sequence shown here is derived from an EMBL/GenBank/DDBJ whole genome shotgun (WGS) entry which is preliminary data.</text>
</comment>
<dbReference type="Proteomes" id="UP000324800">
    <property type="component" value="Unassembled WGS sequence"/>
</dbReference>
<sequence length="14" mass="1671">IKYMVPTYESVVQN</sequence>
<organism evidence="1 2">
    <name type="scientific">Streblomastix strix</name>
    <dbReference type="NCBI Taxonomy" id="222440"/>
    <lineage>
        <taxon>Eukaryota</taxon>
        <taxon>Metamonada</taxon>
        <taxon>Preaxostyla</taxon>
        <taxon>Oxymonadida</taxon>
        <taxon>Streblomastigidae</taxon>
        <taxon>Streblomastix</taxon>
    </lineage>
</organism>
<dbReference type="EMBL" id="SNRW01035280">
    <property type="protein sequence ID" value="KAA6355035.1"/>
    <property type="molecule type" value="Genomic_DNA"/>
</dbReference>
<name>A0A5J4TC42_9EUKA</name>
<gene>
    <name evidence="1" type="ORF">EZS28_049437</name>
</gene>
<evidence type="ECO:0000313" key="1">
    <source>
        <dbReference type="EMBL" id="KAA6355035.1"/>
    </source>
</evidence>